<evidence type="ECO:0000313" key="1">
    <source>
        <dbReference type="EMBL" id="MFC0407035.1"/>
    </source>
</evidence>
<name>A0ABV6JNX2_9PROT</name>
<protein>
    <recommendedName>
        <fullName evidence="3">DUF4286 domain-containing protein</fullName>
    </recommendedName>
</protein>
<dbReference type="Pfam" id="PF14114">
    <property type="entry name" value="DUF4286"/>
    <property type="match status" value="1"/>
</dbReference>
<accession>A0ABV6JNX2</accession>
<dbReference type="EMBL" id="JBHLUN010000002">
    <property type="protein sequence ID" value="MFC0407035.1"/>
    <property type="molecule type" value="Genomic_DNA"/>
</dbReference>
<evidence type="ECO:0008006" key="3">
    <source>
        <dbReference type="Google" id="ProtNLM"/>
    </source>
</evidence>
<reference evidence="1 2" key="1">
    <citation type="submission" date="2024-09" db="EMBL/GenBank/DDBJ databases">
        <authorList>
            <person name="Sun Q."/>
            <person name="Mori K."/>
        </authorList>
    </citation>
    <scope>NUCLEOTIDE SEQUENCE [LARGE SCALE GENOMIC DNA]</scope>
    <source>
        <strain evidence="1 2">TBRC 5777</strain>
    </source>
</reference>
<comment type="caution">
    <text evidence="1">The sequence shown here is derived from an EMBL/GenBank/DDBJ whole genome shotgun (WGS) entry which is preliminary data.</text>
</comment>
<dbReference type="RefSeq" id="WP_377042726.1">
    <property type="nucleotide sequence ID" value="NZ_JBHLUN010000002.1"/>
</dbReference>
<dbReference type="InterPro" id="IPR011008">
    <property type="entry name" value="Dimeric_a/b-barrel"/>
</dbReference>
<proteinExistence type="predicted"/>
<organism evidence="1 2">
    <name type="scientific">Roseomonas elaeocarpi</name>
    <dbReference type="NCBI Taxonomy" id="907779"/>
    <lineage>
        <taxon>Bacteria</taxon>
        <taxon>Pseudomonadati</taxon>
        <taxon>Pseudomonadota</taxon>
        <taxon>Alphaproteobacteria</taxon>
        <taxon>Acetobacterales</taxon>
        <taxon>Roseomonadaceae</taxon>
        <taxon>Roseomonas</taxon>
    </lineage>
</organism>
<dbReference type="SUPFAM" id="SSF54909">
    <property type="entry name" value="Dimeric alpha+beta barrel"/>
    <property type="match status" value="1"/>
</dbReference>
<dbReference type="InterPro" id="IPR025563">
    <property type="entry name" value="DUF4286"/>
</dbReference>
<sequence length="96" mass="10899">MTGTPWLHIVRVNVAPEIEAEFNRWYEEKHIPDLLGCPGWLSARRYLSEDGGPRHVAVYEISGPEAYASPEFAAVQGFGPLTPHIRDFQRQVLTPR</sequence>
<dbReference type="Proteomes" id="UP001589865">
    <property type="component" value="Unassembled WGS sequence"/>
</dbReference>
<evidence type="ECO:0000313" key="2">
    <source>
        <dbReference type="Proteomes" id="UP001589865"/>
    </source>
</evidence>
<gene>
    <name evidence="1" type="ORF">ACFFGY_02160</name>
</gene>
<keyword evidence="2" id="KW-1185">Reference proteome</keyword>